<dbReference type="EMBL" id="JACEFO010001965">
    <property type="protein sequence ID" value="KAF8691414.1"/>
    <property type="molecule type" value="Genomic_DNA"/>
</dbReference>
<sequence>MNTSPARYNSYSTASSGTVSTAYTSTTGSSPLTSTTVLDLSAYMSSGSVEQQAIHGLTARLVIEHKRSDVLPEVNTEKEKQFDGLVQEFFGANCSTNGGATSVLERWFRELRIPWVLRLADGAAAGELERSFRSQIRHNAVCSWIRALAEIMDTSHSARSLFPDRSSQLTRFTQETVSKMLPFVDVIVASTDEAFHSEWVDAPYKKIKTLLDVRDALSKALSKIGLPYRSSQSAEVVETIQGEGEMVTLLSAKQAKLDQAIWNTMEEIRRGILEPMDRSNDSSGAHTPSVTDHLQRHPVRD</sequence>
<evidence type="ECO:0000313" key="2">
    <source>
        <dbReference type="EMBL" id="KAF8691414.1"/>
    </source>
</evidence>
<dbReference type="OrthoDB" id="696543at2759"/>
<keyword evidence="3" id="KW-1185">Reference proteome</keyword>
<name>A0A835EEN0_9POAL</name>
<comment type="caution">
    <text evidence="2">The sequence shown here is derived from an EMBL/GenBank/DDBJ whole genome shotgun (WGS) entry which is preliminary data.</text>
</comment>
<feature type="region of interest" description="Disordered" evidence="1">
    <location>
        <begin position="275"/>
        <end position="301"/>
    </location>
</feature>
<dbReference type="Proteomes" id="UP000636709">
    <property type="component" value="Unassembled WGS sequence"/>
</dbReference>
<evidence type="ECO:0000256" key="1">
    <source>
        <dbReference type="SAM" id="MobiDB-lite"/>
    </source>
</evidence>
<proteinExistence type="predicted"/>
<organism evidence="2 3">
    <name type="scientific">Digitaria exilis</name>
    <dbReference type="NCBI Taxonomy" id="1010633"/>
    <lineage>
        <taxon>Eukaryota</taxon>
        <taxon>Viridiplantae</taxon>
        <taxon>Streptophyta</taxon>
        <taxon>Embryophyta</taxon>
        <taxon>Tracheophyta</taxon>
        <taxon>Spermatophyta</taxon>
        <taxon>Magnoliopsida</taxon>
        <taxon>Liliopsida</taxon>
        <taxon>Poales</taxon>
        <taxon>Poaceae</taxon>
        <taxon>PACMAD clade</taxon>
        <taxon>Panicoideae</taxon>
        <taxon>Panicodae</taxon>
        <taxon>Paniceae</taxon>
        <taxon>Anthephorinae</taxon>
        <taxon>Digitaria</taxon>
    </lineage>
</organism>
<gene>
    <name evidence="2" type="ORF">HU200_040553</name>
</gene>
<protein>
    <submittedName>
        <fullName evidence="2">Uncharacterized protein</fullName>
    </submittedName>
</protein>
<feature type="compositionally biased region" description="Polar residues" evidence="1">
    <location>
        <begin position="1"/>
        <end position="23"/>
    </location>
</feature>
<feature type="compositionally biased region" description="Polar residues" evidence="1">
    <location>
        <begin position="281"/>
        <end position="292"/>
    </location>
</feature>
<evidence type="ECO:0000313" key="3">
    <source>
        <dbReference type="Proteomes" id="UP000636709"/>
    </source>
</evidence>
<accession>A0A835EEN0</accession>
<feature type="region of interest" description="Disordered" evidence="1">
    <location>
        <begin position="1"/>
        <end position="29"/>
    </location>
</feature>
<reference evidence="2" key="1">
    <citation type="submission" date="2020-07" db="EMBL/GenBank/DDBJ databases">
        <title>Genome sequence and genetic diversity analysis of an under-domesticated orphan crop, white fonio (Digitaria exilis).</title>
        <authorList>
            <person name="Bennetzen J.L."/>
            <person name="Chen S."/>
            <person name="Ma X."/>
            <person name="Wang X."/>
            <person name="Yssel A.E.J."/>
            <person name="Chaluvadi S.R."/>
            <person name="Johnson M."/>
            <person name="Gangashetty P."/>
            <person name="Hamidou F."/>
            <person name="Sanogo M.D."/>
            <person name="Zwaenepoel A."/>
            <person name="Wallace J."/>
            <person name="Van De Peer Y."/>
            <person name="Van Deynze A."/>
        </authorList>
    </citation>
    <scope>NUCLEOTIDE SEQUENCE</scope>
    <source>
        <tissue evidence="2">Leaves</tissue>
    </source>
</reference>
<dbReference type="AlphaFoldDB" id="A0A835EEN0"/>